<evidence type="ECO:0000313" key="2">
    <source>
        <dbReference type="Proteomes" id="UP000007486"/>
    </source>
</evidence>
<gene>
    <name evidence="1" type="ordered locus">Bacsa_1220</name>
</gene>
<dbReference type="Proteomes" id="UP000007486">
    <property type="component" value="Chromosome"/>
</dbReference>
<organism evidence="1 2">
    <name type="scientific">Phocaeicola salanitronis (strain DSM 18170 / JCM 13657 / CCUG 60908 / BL78)</name>
    <name type="common">Bacteroides salanitronis</name>
    <dbReference type="NCBI Taxonomy" id="667015"/>
    <lineage>
        <taxon>Bacteria</taxon>
        <taxon>Pseudomonadati</taxon>
        <taxon>Bacteroidota</taxon>
        <taxon>Bacteroidia</taxon>
        <taxon>Bacteroidales</taxon>
        <taxon>Bacteroidaceae</taxon>
        <taxon>Phocaeicola</taxon>
    </lineage>
</organism>
<keyword evidence="2" id="KW-1185">Reference proteome</keyword>
<reference evidence="1 2" key="1">
    <citation type="journal article" date="2011" name="Stand. Genomic Sci.">
        <title>Complete genome sequence of Bacteroides salanitronis type strain (BL78).</title>
        <authorList>
            <person name="Gronow S."/>
            <person name="Held B."/>
            <person name="Lucas S."/>
            <person name="Lapidus A."/>
            <person name="Del Rio T.G."/>
            <person name="Nolan M."/>
            <person name="Tice H."/>
            <person name="Deshpande S."/>
            <person name="Cheng J.F."/>
            <person name="Pitluck S."/>
            <person name="Liolios K."/>
            <person name="Pagani I."/>
            <person name="Ivanova N."/>
            <person name="Mavromatis K."/>
            <person name="Pati A."/>
            <person name="Tapia R."/>
            <person name="Han C."/>
            <person name="Goodwin L."/>
            <person name="Chen A."/>
            <person name="Palaniappan K."/>
            <person name="Land M."/>
            <person name="Hauser L."/>
            <person name="Chang Y.J."/>
            <person name="Jeffries C.D."/>
            <person name="Brambilla E.M."/>
            <person name="Rohde M."/>
            <person name="Goker M."/>
            <person name="Detter J.C."/>
            <person name="Woyke T."/>
            <person name="Bristow J."/>
            <person name="Markowitz V."/>
            <person name="Hugenholtz P."/>
            <person name="Kyrpides N.C."/>
            <person name="Klenk H.P."/>
            <person name="Eisen J.A."/>
        </authorList>
    </citation>
    <scope>NUCLEOTIDE SEQUENCE [LARGE SCALE GENOMIC DNA]</scope>
    <source>
        <strain evidence="1 2">DSM 18170</strain>
    </source>
</reference>
<dbReference type="KEGG" id="bsa:Bacsa_1220"/>
<dbReference type="EMBL" id="CP002530">
    <property type="protein sequence ID" value="ADY35798.1"/>
    <property type="molecule type" value="Genomic_DNA"/>
</dbReference>
<dbReference type="HOGENOM" id="CLU_2434773_0_0_10"/>
<dbReference type="AlphaFoldDB" id="F0R6D4"/>
<protein>
    <submittedName>
        <fullName evidence="1">Uncharacterized protein</fullName>
    </submittedName>
</protein>
<accession>F0R6D4</accession>
<sequence length="90" mass="10129">MIFRNSFLIDYNSSFAKVCSSCSSHGIRMIVPEHLISGITAAFWTNLSSNDPPFLCDEKNKAQCTSAFSFPYHKYFIFNQLNISKPAALP</sequence>
<proteinExistence type="predicted"/>
<name>F0R6D4_PHOSB</name>
<evidence type="ECO:0000313" key="1">
    <source>
        <dbReference type="EMBL" id="ADY35798.1"/>
    </source>
</evidence>